<feature type="compositionally biased region" description="Basic and acidic residues" evidence="1">
    <location>
        <begin position="30"/>
        <end position="45"/>
    </location>
</feature>
<dbReference type="EMBL" id="JACAQV010000021">
    <property type="protein sequence ID" value="NWF10100.1"/>
    <property type="molecule type" value="Genomic_DNA"/>
</dbReference>
<evidence type="ECO:0000256" key="1">
    <source>
        <dbReference type="SAM" id="MobiDB-lite"/>
    </source>
</evidence>
<dbReference type="Proteomes" id="UP000561369">
    <property type="component" value="Unassembled WGS sequence"/>
</dbReference>
<accession>A0A7Y8GH03</accession>
<evidence type="ECO:0000313" key="2">
    <source>
        <dbReference type="EMBL" id="NWF10100.1"/>
    </source>
</evidence>
<comment type="caution">
    <text evidence="2">The sequence shown here is derived from an EMBL/GenBank/DDBJ whole genome shotgun (WGS) entry which is preliminary data.</text>
</comment>
<protein>
    <submittedName>
        <fullName evidence="2">Uncharacterized protein</fullName>
    </submittedName>
</protein>
<reference evidence="2 3" key="1">
    <citation type="submission" date="2020-04" db="EMBL/GenBank/DDBJ databases">
        <title>Molecular characterization of pseudomonads from Agaricus bisporus reveal novel blotch 2 pathogens in Western Europe.</title>
        <authorList>
            <person name="Taparia T."/>
            <person name="Krijger M."/>
            <person name="Haynes E."/>
            <person name="Elpinstone J.G."/>
            <person name="Noble R."/>
            <person name="Van Der Wolf J."/>
        </authorList>
    </citation>
    <scope>NUCLEOTIDE SEQUENCE [LARGE SCALE GENOMIC DNA]</scope>
    <source>
        <strain evidence="2 3">IPO3765</strain>
    </source>
</reference>
<feature type="region of interest" description="Disordered" evidence="1">
    <location>
        <begin position="15"/>
        <end position="107"/>
    </location>
</feature>
<sequence length="107" mass="10783">MMDIGAIGKMLGMARGQESLEQGGAQGEQCADKGAEKGGKDKPDPMKMLMDMLSKAAGGAQGGGGGGSEGSGGEGQMGQDMLEKLMGGRQGMEAMMPAEDTGRKIEA</sequence>
<gene>
    <name evidence="2" type="ORF">HX810_20720</name>
</gene>
<proteinExistence type="predicted"/>
<dbReference type="AlphaFoldDB" id="A0A7Y8GH03"/>
<organism evidence="2 3">
    <name type="scientific">Pseudomonas salomonii</name>
    <dbReference type="NCBI Taxonomy" id="191391"/>
    <lineage>
        <taxon>Bacteria</taxon>
        <taxon>Pseudomonadati</taxon>
        <taxon>Pseudomonadota</taxon>
        <taxon>Gammaproteobacteria</taxon>
        <taxon>Pseudomonadales</taxon>
        <taxon>Pseudomonadaceae</taxon>
        <taxon>Pseudomonas</taxon>
    </lineage>
</organism>
<evidence type="ECO:0000313" key="3">
    <source>
        <dbReference type="Proteomes" id="UP000561369"/>
    </source>
</evidence>
<feature type="compositionally biased region" description="Gly residues" evidence="1">
    <location>
        <begin position="59"/>
        <end position="76"/>
    </location>
</feature>
<name>A0A7Y8GH03_9PSED</name>
<dbReference type="RefSeq" id="WP_083221712.1">
    <property type="nucleotide sequence ID" value="NZ_FNOX01000001.1"/>
</dbReference>